<proteinExistence type="predicted"/>
<protein>
    <submittedName>
        <fullName evidence="2">Uncharacterized protein</fullName>
    </submittedName>
</protein>
<organism evidence="2 3">
    <name type="scientific">Phytophthora fragariae</name>
    <dbReference type="NCBI Taxonomy" id="53985"/>
    <lineage>
        <taxon>Eukaryota</taxon>
        <taxon>Sar</taxon>
        <taxon>Stramenopiles</taxon>
        <taxon>Oomycota</taxon>
        <taxon>Peronosporomycetes</taxon>
        <taxon>Peronosporales</taxon>
        <taxon>Peronosporaceae</taxon>
        <taxon>Phytophthora</taxon>
    </lineage>
</organism>
<keyword evidence="1" id="KW-0732">Signal</keyword>
<comment type="caution">
    <text evidence="2">The sequence shown here is derived from an EMBL/GenBank/DDBJ whole genome shotgun (WGS) entry which is preliminary data.</text>
</comment>
<sequence>MLPRMRGLCSQGLMKLTFLCLYGPAGCAIRECVVAGQAAGVQCCYGEHARALPA</sequence>
<gene>
    <name evidence="2" type="ORF">PF008_g4205</name>
</gene>
<dbReference type="EMBL" id="QXFY01000139">
    <property type="protein sequence ID" value="KAE9355134.1"/>
    <property type="molecule type" value="Genomic_DNA"/>
</dbReference>
<dbReference type="AlphaFoldDB" id="A0A6G0SBX9"/>
<dbReference type="Proteomes" id="UP000486351">
    <property type="component" value="Unassembled WGS sequence"/>
</dbReference>
<evidence type="ECO:0000313" key="3">
    <source>
        <dbReference type="Proteomes" id="UP000486351"/>
    </source>
</evidence>
<feature type="signal peptide" evidence="1">
    <location>
        <begin position="1"/>
        <end position="28"/>
    </location>
</feature>
<reference evidence="2 3" key="1">
    <citation type="submission" date="2018-09" db="EMBL/GenBank/DDBJ databases">
        <title>Genomic investigation of the strawberry pathogen Phytophthora fragariae indicates pathogenicity is determined by transcriptional variation in three key races.</title>
        <authorList>
            <person name="Adams T.M."/>
            <person name="Armitage A.D."/>
            <person name="Sobczyk M.K."/>
            <person name="Bates H.J."/>
            <person name="Dunwell J.M."/>
            <person name="Nellist C.F."/>
            <person name="Harrison R.J."/>
        </authorList>
    </citation>
    <scope>NUCLEOTIDE SEQUENCE [LARGE SCALE GENOMIC DNA]</scope>
    <source>
        <strain evidence="2 3">NOV-77</strain>
    </source>
</reference>
<evidence type="ECO:0000313" key="2">
    <source>
        <dbReference type="EMBL" id="KAE9355134.1"/>
    </source>
</evidence>
<name>A0A6G0SBX9_9STRA</name>
<evidence type="ECO:0000256" key="1">
    <source>
        <dbReference type="SAM" id="SignalP"/>
    </source>
</evidence>
<feature type="chain" id="PRO_5026150501" evidence="1">
    <location>
        <begin position="29"/>
        <end position="54"/>
    </location>
</feature>
<accession>A0A6G0SBX9</accession>